<dbReference type="EMBL" id="PFNG01000097">
    <property type="protein sequence ID" value="PIZ40276.1"/>
    <property type="molecule type" value="Genomic_DNA"/>
</dbReference>
<dbReference type="Proteomes" id="UP000230956">
    <property type="component" value="Unassembled WGS sequence"/>
</dbReference>
<accession>A0A2M7T8Q9</accession>
<protein>
    <recommendedName>
        <fullName evidence="1">PilZ domain-containing protein</fullName>
    </recommendedName>
</protein>
<sequence length="234" mass="25863">MPIASIMGKSPNDAKLIDWPYIKKLLQPGTQVDVQFSDADEPLPYTVVMTLDTPLIFCRAIEDVRLPFVEEGATPMMFIPATRDLCSLRVVIKQQADNCAYLALSPIASAQILKRRRAIRIKSADDISYRVRFEGKSNIYKGIAVQDIGRGGVGLLVYAASPIQEGMQAEIEIVLPQASEKACATGSVSYCIQHGNLARMYRIGIRFTTISPRDKQMIAMYIDSSLKAEKSSIT</sequence>
<evidence type="ECO:0000259" key="1">
    <source>
        <dbReference type="Pfam" id="PF07238"/>
    </source>
</evidence>
<dbReference type="Gene3D" id="2.40.10.220">
    <property type="entry name" value="predicted glycosyltransferase like domains"/>
    <property type="match status" value="1"/>
</dbReference>
<evidence type="ECO:0000313" key="3">
    <source>
        <dbReference type="Proteomes" id="UP000230956"/>
    </source>
</evidence>
<dbReference type="InterPro" id="IPR009875">
    <property type="entry name" value="PilZ_domain"/>
</dbReference>
<feature type="domain" description="PilZ" evidence="1">
    <location>
        <begin position="115"/>
        <end position="222"/>
    </location>
</feature>
<name>A0A2M7T8Q9_9ACTN</name>
<comment type="caution">
    <text evidence="2">The sequence shown here is derived from an EMBL/GenBank/DDBJ whole genome shotgun (WGS) entry which is preliminary data.</text>
</comment>
<organism evidence="2 3">
    <name type="scientific">Candidatus Aquicultor secundus</name>
    <dbReference type="NCBI Taxonomy" id="1973895"/>
    <lineage>
        <taxon>Bacteria</taxon>
        <taxon>Bacillati</taxon>
        <taxon>Actinomycetota</taxon>
        <taxon>Candidatus Aquicultoria</taxon>
        <taxon>Candidatus Aquicultorales</taxon>
        <taxon>Candidatus Aquicultoraceae</taxon>
        <taxon>Candidatus Aquicultor</taxon>
    </lineage>
</organism>
<gene>
    <name evidence="2" type="ORF">COY37_04255</name>
</gene>
<dbReference type="Pfam" id="PF07238">
    <property type="entry name" value="PilZ"/>
    <property type="match status" value="1"/>
</dbReference>
<reference evidence="3" key="1">
    <citation type="submission" date="2017-09" db="EMBL/GenBank/DDBJ databases">
        <title>Depth-based differentiation of microbial function through sediment-hosted aquifers and enrichment of novel symbionts in the deep terrestrial subsurface.</title>
        <authorList>
            <person name="Probst A.J."/>
            <person name="Ladd B."/>
            <person name="Jarett J.K."/>
            <person name="Geller-Mcgrath D.E."/>
            <person name="Sieber C.M.K."/>
            <person name="Emerson J.B."/>
            <person name="Anantharaman K."/>
            <person name="Thomas B.C."/>
            <person name="Malmstrom R."/>
            <person name="Stieglmeier M."/>
            <person name="Klingl A."/>
            <person name="Woyke T."/>
            <person name="Ryan C.M."/>
            <person name="Banfield J.F."/>
        </authorList>
    </citation>
    <scope>NUCLEOTIDE SEQUENCE [LARGE SCALE GENOMIC DNA]</scope>
</reference>
<dbReference type="GO" id="GO:0035438">
    <property type="term" value="F:cyclic-di-GMP binding"/>
    <property type="evidence" value="ECO:0007669"/>
    <property type="project" value="InterPro"/>
</dbReference>
<proteinExistence type="predicted"/>
<dbReference type="AlphaFoldDB" id="A0A2M7T8Q9"/>
<evidence type="ECO:0000313" key="2">
    <source>
        <dbReference type="EMBL" id="PIZ40276.1"/>
    </source>
</evidence>